<dbReference type="AlphaFoldDB" id="A0A101M0Z3"/>
<organism evidence="1">
    <name type="scientific">Picea glauca</name>
    <name type="common">White spruce</name>
    <name type="synonym">Pinus glauca</name>
    <dbReference type="NCBI Taxonomy" id="3330"/>
    <lineage>
        <taxon>Eukaryota</taxon>
        <taxon>Viridiplantae</taxon>
        <taxon>Streptophyta</taxon>
        <taxon>Embryophyta</taxon>
        <taxon>Tracheophyta</taxon>
        <taxon>Spermatophyta</taxon>
        <taxon>Pinopsida</taxon>
        <taxon>Pinidae</taxon>
        <taxon>Conifers I</taxon>
        <taxon>Pinales</taxon>
        <taxon>Pinaceae</taxon>
        <taxon>Picea</taxon>
    </lineage>
</organism>
<dbReference type="EMBL" id="LKAM01000004">
    <property type="protein sequence ID" value="KUM49031.1"/>
    <property type="molecule type" value="Genomic_DNA"/>
</dbReference>
<gene>
    <name evidence="1" type="ORF">ABT39_MTgene4368</name>
</gene>
<accession>A0A101M0Z3</accession>
<geneLocation type="mitochondrion" evidence="1"/>
<comment type="caution">
    <text evidence="1">The sequence shown here is derived from an EMBL/GenBank/DDBJ whole genome shotgun (WGS) entry which is preliminary data.</text>
</comment>
<reference evidence="1" key="1">
    <citation type="journal article" date="2015" name="Genome Biol. Evol.">
        <title>Organellar Genomes of White Spruce (Picea glauca): Assembly and Annotation.</title>
        <authorList>
            <person name="Jackman S.D."/>
            <person name="Warren R.L."/>
            <person name="Gibb E.A."/>
            <person name="Vandervalk B.P."/>
            <person name="Mohamadi H."/>
            <person name="Chu J."/>
            <person name="Raymond A."/>
            <person name="Pleasance S."/>
            <person name="Coope R."/>
            <person name="Wildung M.R."/>
            <person name="Ritland C.E."/>
            <person name="Bousquet J."/>
            <person name="Jones S.J."/>
            <person name="Bohlmann J."/>
            <person name="Birol I."/>
        </authorList>
    </citation>
    <scope>NUCLEOTIDE SEQUENCE [LARGE SCALE GENOMIC DNA]</scope>
    <source>
        <tissue evidence="1">Flushing bud</tissue>
    </source>
</reference>
<evidence type="ECO:0000313" key="1">
    <source>
        <dbReference type="EMBL" id="KUM49031.1"/>
    </source>
</evidence>
<protein>
    <submittedName>
        <fullName evidence="1">Uncharacterized protein</fullName>
    </submittedName>
</protein>
<keyword evidence="1" id="KW-0496">Mitochondrion</keyword>
<sequence>MPYSTDFYSILAEDWEHSLPPCDAPRIQV</sequence>
<proteinExistence type="predicted"/>
<name>A0A101M0Z3_PICGL</name>